<feature type="transmembrane region" description="Helical" evidence="7">
    <location>
        <begin position="326"/>
        <end position="346"/>
    </location>
</feature>
<feature type="transmembrane region" description="Helical" evidence="7">
    <location>
        <begin position="174"/>
        <end position="192"/>
    </location>
</feature>
<evidence type="ECO:0000256" key="5">
    <source>
        <dbReference type="ARBA" id="ARBA00022989"/>
    </source>
</evidence>
<keyword evidence="4 7" id="KW-0812">Transmembrane</keyword>
<evidence type="ECO:0000313" key="10">
    <source>
        <dbReference type="Proteomes" id="UP000825483"/>
    </source>
</evidence>
<feature type="transmembrane region" description="Helical" evidence="7">
    <location>
        <begin position="92"/>
        <end position="112"/>
    </location>
</feature>
<name>A0A9R1C871_9BACT</name>
<feature type="transmembrane region" description="Helical" evidence="7">
    <location>
        <begin position="367"/>
        <end position="391"/>
    </location>
</feature>
<dbReference type="PANTHER" id="PTHR23522">
    <property type="entry name" value="BLL5896 PROTEIN"/>
    <property type="match status" value="1"/>
</dbReference>
<gene>
    <name evidence="9" type="ORF">PRLR5076_06470</name>
</gene>
<evidence type="ECO:0000256" key="7">
    <source>
        <dbReference type="SAM" id="Phobius"/>
    </source>
</evidence>
<keyword evidence="2" id="KW-0813">Transport</keyword>
<feature type="transmembrane region" description="Helical" evidence="7">
    <location>
        <begin position="7"/>
        <end position="25"/>
    </location>
</feature>
<feature type="transmembrane region" description="Helical" evidence="7">
    <location>
        <begin position="228"/>
        <end position="252"/>
    </location>
</feature>
<comment type="subcellular location">
    <subcellularLocation>
        <location evidence="1">Cell membrane</location>
        <topology evidence="1">Multi-pass membrane protein</topology>
    </subcellularLocation>
</comment>
<keyword evidence="5 7" id="KW-1133">Transmembrane helix</keyword>
<feature type="transmembrane region" description="Helical" evidence="7">
    <location>
        <begin position="411"/>
        <end position="429"/>
    </location>
</feature>
<sequence>MNFLEFAVWGAYLTCMGNYLGVAGLGAEISWFYAIQGIVSIFMPTLIGIVADKWIQPQRLLGICHLLAGTFMIMLWYMGMTAGFGNAVGNKALFITIYTLSVAFYMPTLALSNTTAFTILKNNGGDTVTDFPPIRSCGTVGFIITMLFVNSAVWDNGSFTLTLAQNAHKFQYTYNQFLVSGLLSIIMFLYVFTLPQCKLVKKDPSQHRSLAQQMGLDAFKLFKEKRMALFFIFSALLGMSLQVTNSFAGPFISSFQGSSDPVVASSFAASNATLLTSISQVSEACCILLIPFFMKRYGIKGVMLIAMFAWVLRFGLFGLGNPTMPGVLLFILSCIVYGVAFDFFNVSGGIFVDKECDPSIKASAQGLFMLMTNGLGATIGTLSAGAIVNHFCTWQQVGDTSYLMGNWPACWFIFAGFALCVFVAFALVFKPKKTD</sequence>
<dbReference type="GO" id="GO:0005886">
    <property type="term" value="C:plasma membrane"/>
    <property type="evidence" value="ECO:0007669"/>
    <property type="project" value="UniProtKB-SubCell"/>
</dbReference>
<evidence type="ECO:0000256" key="4">
    <source>
        <dbReference type="ARBA" id="ARBA00022692"/>
    </source>
</evidence>
<dbReference type="EMBL" id="BPUB01000001">
    <property type="protein sequence ID" value="GJG57796.1"/>
    <property type="molecule type" value="Genomic_DNA"/>
</dbReference>
<evidence type="ECO:0000313" key="9">
    <source>
        <dbReference type="EMBL" id="GJG57796.1"/>
    </source>
</evidence>
<protein>
    <submittedName>
        <fullName evidence="9">Xanthosine permease</fullName>
    </submittedName>
</protein>
<reference evidence="9" key="1">
    <citation type="journal article" date="2022" name="Int. J. Syst. Evol. Microbiol.">
        <title>Prevotella lacticifex sp. nov., isolated from the rumen of cows.</title>
        <authorList>
            <person name="Shinkai T."/>
            <person name="Ikeyama N."/>
            <person name="Kumagai M."/>
            <person name="Ohmori H."/>
            <person name="Sakamoto M."/>
            <person name="Ohkuma M."/>
            <person name="Mitsumori M."/>
        </authorList>
    </citation>
    <scope>NUCLEOTIDE SEQUENCE</scope>
    <source>
        <strain evidence="9">R5076</strain>
    </source>
</reference>
<keyword evidence="10" id="KW-1185">Reference proteome</keyword>
<feature type="transmembrane region" description="Helical" evidence="7">
    <location>
        <begin position="301"/>
        <end position="320"/>
    </location>
</feature>
<evidence type="ECO:0000256" key="6">
    <source>
        <dbReference type="ARBA" id="ARBA00023136"/>
    </source>
</evidence>
<dbReference type="InterPro" id="IPR020846">
    <property type="entry name" value="MFS_dom"/>
</dbReference>
<accession>A0A9R1C871</accession>
<evidence type="ECO:0000256" key="1">
    <source>
        <dbReference type="ARBA" id="ARBA00004651"/>
    </source>
</evidence>
<evidence type="ECO:0000256" key="3">
    <source>
        <dbReference type="ARBA" id="ARBA00022475"/>
    </source>
</evidence>
<evidence type="ECO:0000259" key="8">
    <source>
        <dbReference type="PROSITE" id="PS50850"/>
    </source>
</evidence>
<dbReference type="InterPro" id="IPR004740">
    <property type="entry name" value="Nuc_H_symport"/>
</dbReference>
<feature type="transmembrane region" description="Helical" evidence="7">
    <location>
        <begin position="133"/>
        <end position="154"/>
    </location>
</feature>
<dbReference type="AlphaFoldDB" id="A0A9R1C871"/>
<keyword evidence="6 7" id="KW-0472">Membrane</keyword>
<keyword evidence="3" id="KW-1003">Cell membrane</keyword>
<evidence type="ECO:0000256" key="2">
    <source>
        <dbReference type="ARBA" id="ARBA00022448"/>
    </source>
</evidence>
<comment type="caution">
    <text evidence="9">The sequence shown here is derived from an EMBL/GenBank/DDBJ whole genome shotgun (WGS) entry which is preliminary data.</text>
</comment>
<dbReference type="GO" id="GO:0015213">
    <property type="term" value="F:uridine transmembrane transporter activity"/>
    <property type="evidence" value="ECO:0007669"/>
    <property type="project" value="TreeGrafter"/>
</dbReference>
<dbReference type="SUPFAM" id="SSF103473">
    <property type="entry name" value="MFS general substrate transporter"/>
    <property type="match status" value="1"/>
</dbReference>
<dbReference type="PROSITE" id="PS50850">
    <property type="entry name" value="MFS"/>
    <property type="match status" value="1"/>
</dbReference>
<feature type="transmembrane region" description="Helical" evidence="7">
    <location>
        <begin position="31"/>
        <end position="51"/>
    </location>
</feature>
<dbReference type="PANTHER" id="PTHR23522:SF4">
    <property type="entry name" value="NUCLEOSIDE PERMEASE NUPG-RELATED"/>
    <property type="match status" value="1"/>
</dbReference>
<dbReference type="Pfam" id="PF03825">
    <property type="entry name" value="Nuc_H_symport"/>
    <property type="match status" value="1"/>
</dbReference>
<organism evidence="9 10">
    <name type="scientific">Prevotella lacticifex</name>
    <dbReference type="NCBI Taxonomy" id="2854755"/>
    <lineage>
        <taxon>Bacteria</taxon>
        <taxon>Pseudomonadati</taxon>
        <taxon>Bacteroidota</taxon>
        <taxon>Bacteroidia</taxon>
        <taxon>Bacteroidales</taxon>
        <taxon>Prevotellaceae</taxon>
        <taxon>Prevotella</taxon>
    </lineage>
</organism>
<dbReference type="GO" id="GO:0015212">
    <property type="term" value="F:cytidine transmembrane transporter activity"/>
    <property type="evidence" value="ECO:0007669"/>
    <property type="project" value="TreeGrafter"/>
</dbReference>
<feature type="transmembrane region" description="Helical" evidence="7">
    <location>
        <begin position="60"/>
        <end position="80"/>
    </location>
</feature>
<feature type="transmembrane region" description="Helical" evidence="7">
    <location>
        <begin position="272"/>
        <end position="294"/>
    </location>
</feature>
<feature type="domain" description="Major facilitator superfamily (MFS) profile" evidence="8">
    <location>
        <begin position="226"/>
        <end position="435"/>
    </location>
</feature>
<dbReference type="Gene3D" id="1.20.1250.20">
    <property type="entry name" value="MFS general substrate transporter like domains"/>
    <property type="match status" value="2"/>
</dbReference>
<dbReference type="Proteomes" id="UP000825483">
    <property type="component" value="Unassembled WGS sequence"/>
</dbReference>
<dbReference type="InterPro" id="IPR036259">
    <property type="entry name" value="MFS_trans_sf"/>
</dbReference>
<proteinExistence type="predicted"/>